<accession>A0AAW8CMF6</accession>
<protein>
    <submittedName>
        <fullName evidence="3">Uncharacterized protein</fullName>
    </submittedName>
</protein>
<organism evidence="3 4">
    <name type="scientific">Variovorax boronicumulans</name>
    <dbReference type="NCBI Taxonomy" id="436515"/>
    <lineage>
        <taxon>Bacteria</taxon>
        <taxon>Pseudomonadati</taxon>
        <taxon>Pseudomonadota</taxon>
        <taxon>Betaproteobacteria</taxon>
        <taxon>Burkholderiales</taxon>
        <taxon>Comamonadaceae</taxon>
        <taxon>Variovorax</taxon>
    </lineage>
</organism>
<reference evidence="3" key="1">
    <citation type="submission" date="2023-07" db="EMBL/GenBank/DDBJ databases">
        <title>Sorghum-associated microbial communities from plants grown in Nebraska, USA.</title>
        <authorList>
            <person name="Schachtman D."/>
        </authorList>
    </citation>
    <scope>NUCLEOTIDE SEQUENCE</scope>
    <source>
        <strain evidence="3">DS3754</strain>
    </source>
</reference>
<dbReference type="Proteomes" id="UP001242045">
    <property type="component" value="Unassembled WGS sequence"/>
</dbReference>
<evidence type="ECO:0000256" key="1">
    <source>
        <dbReference type="SAM" id="Coils"/>
    </source>
</evidence>
<comment type="caution">
    <text evidence="3">The sequence shown here is derived from an EMBL/GenBank/DDBJ whole genome shotgun (WGS) entry which is preliminary data.</text>
</comment>
<keyword evidence="1" id="KW-0175">Coiled coil</keyword>
<evidence type="ECO:0000313" key="3">
    <source>
        <dbReference type="EMBL" id="MDP9892588.1"/>
    </source>
</evidence>
<dbReference type="AlphaFoldDB" id="A0AAW8CMF6"/>
<evidence type="ECO:0000256" key="2">
    <source>
        <dbReference type="SAM" id="MobiDB-lite"/>
    </source>
</evidence>
<feature type="compositionally biased region" description="Basic and acidic residues" evidence="2">
    <location>
        <begin position="145"/>
        <end position="160"/>
    </location>
</feature>
<sequence length="177" mass="19471">MNEFIPHLSIETLDNGNLRLENETVGDSYVVDLHPIHVRLLAERLGLIASPSEPNTDQPTLAEHARDIDRLKRNMLRVRQHALQLQDKFATGADWAHADLTFETGLINTLVDLLDMAVDDFADDFTAHDPAPYVPVSMGNAQDAPPRKSDGNREKTRRVPSDSGGAIAGPLFAEAAK</sequence>
<proteinExistence type="predicted"/>
<dbReference type="RefSeq" id="WP_307684444.1">
    <property type="nucleotide sequence ID" value="NZ_JAUSRD010000003.1"/>
</dbReference>
<evidence type="ECO:0000313" key="4">
    <source>
        <dbReference type="Proteomes" id="UP001242045"/>
    </source>
</evidence>
<name>A0AAW8CMF6_9BURK</name>
<feature type="region of interest" description="Disordered" evidence="2">
    <location>
        <begin position="133"/>
        <end position="177"/>
    </location>
</feature>
<feature type="coiled-coil region" evidence="1">
    <location>
        <begin position="61"/>
        <end position="88"/>
    </location>
</feature>
<gene>
    <name evidence="3" type="ORF">J2W31_001693</name>
</gene>
<dbReference type="EMBL" id="JAUSRD010000003">
    <property type="protein sequence ID" value="MDP9892588.1"/>
    <property type="molecule type" value="Genomic_DNA"/>
</dbReference>